<evidence type="ECO:0000313" key="4">
    <source>
        <dbReference type="Proteomes" id="UP000634136"/>
    </source>
</evidence>
<feature type="compositionally biased region" description="Basic residues" evidence="1">
    <location>
        <begin position="1"/>
        <end position="11"/>
    </location>
</feature>
<dbReference type="EMBL" id="JAAIUW010000003">
    <property type="protein sequence ID" value="KAF7839708.1"/>
    <property type="molecule type" value="Genomic_DNA"/>
</dbReference>
<evidence type="ECO:0000256" key="1">
    <source>
        <dbReference type="SAM" id="MobiDB-lite"/>
    </source>
</evidence>
<feature type="compositionally biased region" description="Acidic residues" evidence="1">
    <location>
        <begin position="151"/>
        <end position="164"/>
    </location>
</feature>
<gene>
    <name evidence="3" type="ORF">G2W53_008190</name>
</gene>
<comment type="caution">
    <text evidence="3">The sequence shown here is derived from an EMBL/GenBank/DDBJ whole genome shotgun (WGS) entry which is preliminary data.</text>
</comment>
<dbReference type="InterPro" id="IPR024752">
    <property type="entry name" value="Myb/SANT-like_dom"/>
</dbReference>
<feature type="domain" description="Myb/SANT-like" evidence="2">
    <location>
        <begin position="32"/>
        <end position="77"/>
    </location>
</feature>
<protein>
    <submittedName>
        <fullName evidence="3">L10-interacting MYB domain-containing protein</fullName>
    </submittedName>
</protein>
<dbReference type="Pfam" id="PF12776">
    <property type="entry name" value="Myb_DNA-bind_3"/>
    <property type="match status" value="1"/>
</dbReference>
<feature type="region of interest" description="Disordered" evidence="1">
    <location>
        <begin position="140"/>
        <end position="188"/>
    </location>
</feature>
<name>A0A834X6L5_9FABA</name>
<feature type="region of interest" description="Disordered" evidence="1">
    <location>
        <begin position="1"/>
        <end position="31"/>
    </location>
</feature>
<organism evidence="3 4">
    <name type="scientific">Senna tora</name>
    <dbReference type="NCBI Taxonomy" id="362788"/>
    <lineage>
        <taxon>Eukaryota</taxon>
        <taxon>Viridiplantae</taxon>
        <taxon>Streptophyta</taxon>
        <taxon>Embryophyta</taxon>
        <taxon>Tracheophyta</taxon>
        <taxon>Spermatophyta</taxon>
        <taxon>Magnoliopsida</taxon>
        <taxon>eudicotyledons</taxon>
        <taxon>Gunneridae</taxon>
        <taxon>Pentapetalae</taxon>
        <taxon>rosids</taxon>
        <taxon>fabids</taxon>
        <taxon>Fabales</taxon>
        <taxon>Fabaceae</taxon>
        <taxon>Caesalpinioideae</taxon>
        <taxon>Cassia clade</taxon>
        <taxon>Senna</taxon>
    </lineage>
</organism>
<dbReference type="AlphaFoldDB" id="A0A834X6L5"/>
<keyword evidence="4" id="KW-1185">Reference proteome</keyword>
<dbReference type="Proteomes" id="UP000634136">
    <property type="component" value="Unassembled WGS sequence"/>
</dbReference>
<reference evidence="3" key="1">
    <citation type="submission" date="2020-09" db="EMBL/GenBank/DDBJ databases">
        <title>Genome-Enabled Discovery of Anthraquinone Biosynthesis in Senna tora.</title>
        <authorList>
            <person name="Kang S.-H."/>
            <person name="Pandey R.P."/>
            <person name="Lee C.-M."/>
            <person name="Sim J.-S."/>
            <person name="Jeong J.-T."/>
            <person name="Choi B.-S."/>
            <person name="Jung M."/>
            <person name="Ginzburg D."/>
            <person name="Zhao K."/>
            <person name="Won S.Y."/>
            <person name="Oh T.-J."/>
            <person name="Yu Y."/>
            <person name="Kim N.-H."/>
            <person name="Lee O.R."/>
            <person name="Lee T.-H."/>
            <person name="Bashyal P."/>
            <person name="Kim T.-S."/>
            <person name="Lee W.-H."/>
            <person name="Kawkins C."/>
            <person name="Kim C.-K."/>
            <person name="Kim J.S."/>
            <person name="Ahn B.O."/>
            <person name="Rhee S.Y."/>
            <person name="Sohng J.K."/>
        </authorList>
    </citation>
    <scope>NUCLEOTIDE SEQUENCE</scope>
    <source>
        <tissue evidence="3">Leaf</tissue>
    </source>
</reference>
<dbReference type="PANTHER" id="PTHR31704:SF37">
    <property type="entry name" value="HEAT SHOCK PROTEIN"/>
    <property type="match status" value="1"/>
</dbReference>
<dbReference type="OrthoDB" id="4955136at2759"/>
<accession>A0A834X6L5</accession>
<evidence type="ECO:0000259" key="2">
    <source>
        <dbReference type="Pfam" id="PF12776"/>
    </source>
</evidence>
<sequence>MASKQPPKKATKQNPLELDNVGDGEVVTEKTKWDDRNTEEFLKVCVEEIVAGNRPHSHFTREGWKNVKTKFNEKTETGLGWDPKKKTIKASDEWWTAKENENSEYLKFKHEGPKFLNLLETCFKDVIASGYATLMPYEDSLSDEGGNNDGDASEGGDIYEEVNQGDENVATPLNNDQRKRKRGGKVDKRSGILEKLQESLNHIIGGIDEMSKTTMMKKSNSDDPCSVTNCLKLLNEVPGLTIGSPEFYLASRVMWRLAIVTVANYELQYLLKEKKRTPILIGHLSVEERFQHSRETIHRQFYRVLKAIRKLGNDIIRPADPMFRDASSYLVNDERYWPYFKDCIGAIDGTHIPIHVPTDKIPFTGRKGYTSTNVMAFEDMEQDCNDNRERFQVQWEELTQEDIRQMEEIRDAIRNQIPRRRH</sequence>
<evidence type="ECO:0000313" key="3">
    <source>
        <dbReference type="EMBL" id="KAF7839708.1"/>
    </source>
</evidence>
<dbReference type="PANTHER" id="PTHR31704">
    <property type="entry name" value="MYB/SANT-LIKE DNA-BINDING DOMAIN PROTEIN-RELATED"/>
    <property type="match status" value="1"/>
</dbReference>
<proteinExistence type="predicted"/>